<name>S8ACA1_DACHA</name>
<gene>
    <name evidence="2" type="ORF">H072_5514</name>
</gene>
<accession>S8ACA1</accession>
<reference evidence="3" key="2">
    <citation type="submission" date="2013-04" db="EMBL/GenBank/DDBJ databases">
        <title>Genomic mechanisms accounting for the adaptation to parasitism in nematode-trapping fungi.</title>
        <authorList>
            <person name="Ahren D.G."/>
        </authorList>
    </citation>
    <scope>NUCLEOTIDE SEQUENCE [LARGE SCALE GENOMIC DNA]</scope>
    <source>
        <strain evidence="3">CBS 200.50</strain>
    </source>
</reference>
<feature type="compositionally biased region" description="Polar residues" evidence="1">
    <location>
        <begin position="8"/>
        <end position="32"/>
    </location>
</feature>
<proteinExistence type="predicted"/>
<comment type="caution">
    <text evidence="2">The sequence shown here is derived from an EMBL/GenBank/DDBJ whole genome shotgun (WGS) entry which is preliminary data.</text>
</comment>
<dbReference type="EMBL" id="AQGS01000291">
    <property type="protein sequence ID" value="EPS40625.1"/>
    <property type="molecule type" value="Genomic_DNA"/>
</dbReference>
<organism evidence="2 3">
    <name type="scientific">Dactylellina haptotyla (strain CBS 200.50)</name>
    <name type="common">Nematode-trapping fungus</name>
    <name type="synonym">Monacrosporium haptotylum</name>
    <dbReference type="NCBI Taxonomy" id="1284197"/>
    <lineage>
        <taxon>Eukaryota</taxon>
        <taxon>Fungi</taxon>
        <taxon>Dikarya</taxon>
        <taxon>Ascomycota</taxon>
        <taxon>Pezizomycotina</taxon>
        <taxon>Orbiliomycetes</taxon>
        <taxon>Orbiliales</taxon>
        <taxon>Orbiliaceae</taxon>
        <taxon>Dactylellina</taxon>
    </lineage>
</organism>
<dbReference type="OrthoDB" id="2530523at2759"/>
<dbReference type="eggNOG" id="ENOG502S7XT">
    <property type="taxonomic scope" value="Eukaryota"/>
</dbReference>
<dbReference type="OMA" id="NCTRRIH"/>
<feature type="compositionally biased region" description="Polar residues" evidence="1">
    <location>
        <begin position="223"/>
        <end position="239"/>
    </location>
</feature>
<evidence type="ECO:0000313" key="2">
    <source>
        <dbReference type="EMBL" id="EPS40625.1"/>
    </source>
</evidence>
<reference evidence="2 3" key="1">
    <citation type="journal article" date="2013" name="PLoS Genet.">
        <title>Genomic mechanisms accounting for the adaptation to parasitism in nematode-trapping fungi.</title>
        <authorList>
            <person name="Meerupati T."/>
            <person name="Andersson K.M."/>
            <person name="Friman E."/>
            <person name="Kumar D."/>
            <person name="Tunlid A."/>
            <person name="Ahren D."/>
        </authorList>
    </citation>
    <scope>NUCLEOTIDE SEQUENCE [LARGE SCALE GENOMIC DNA]</scope>
    <source>
        <strain evidence="2 3">CBS 200.50</strain>
    </source>
</reference>
<feature type="region of interest" description="Disordered" evidence="1">
    <location>
        <begin position="1"/>
        <end position="32"/>
    </location>
</feature>
<keyword evidence="3" id="KW-1185">Reference proteome</keyword>
<evidence type="ECO:0000256" key="1">
    <source>
        <dbReference type="SAM" id="MobiDB-lite"/>
    </source>
</evidence>
<dbReference type="HOGENOM" id="CLU_690815_0_0_1"/>
<protein>
    <submittedName>
        <fullName evidence="2">Uncharacterized protein</fullName>
    </submittedName>
</protein>
<dbReference type="Proteomes" id="UP000015100">
    <property type="component" value="Unassembled WGS sequence"/>
</dbReference>
<feature type="compositionally biased region" description="Polar residues" evidence="1">
    <location>
        <begin position="160"/>
        <end position="181"/>
    </location>
</feature>
<feature type="compositionally biased region" description="Polar residues" evidence="1">
    <location>
        <begin position="189"/>
        <end position="198"/>
    </location>
</feature>
<feature type="compositionally biased region" description="Pro residues" evidence="1">
    <location>
        <begin position="200"/>
        <end position="212"/>
    </location>
</feature>
<evidence type="ECO:0000313" key="3">
    <source>
        <dbReference type="Proteomes" id="UP000015100"/>
    </source>
</evidence>
<dbReference type="AlphaFoldDB" id="S8ACA1"/>
<feature type="region of interest" description="Disordered" evidence="1">
    <location>
        <begin position="160"/>
        <end position="239"/>
    </location>
</feature>
<sequence>MNPAMPNSRPSGPLSFSPTPGALTQQSSGVPNSNIAAQQQQQLLMQKAQENQNQLQLDKSRVSLLLEINTELLKESLNLQATKAGAPGTDASEDLKTVEKSYNECMQRLKVNLAYLAAMADRRTASLPASPALLIPPSNIPSLVEPYKKLQALFPGINNGGTTATNAQPGHSRTGSQNTMMNPALKSGMPNQQAQLSHVSPPPPPHQQPQPQQPNAGQHPLGQAQSHPQQSLQSVTLSQNQTGSIAPTMMQNVMQNHLQAGPLQNMNPMAQMAQMSPHQQQQLQQIQQIQQQQALNRQQQQQQNPQIAMHPQQAGQMGINTMNFNPGFYLQQAQMQAQMMRPQQNPRMLAVSNSAGIGSAGMMAPTMNPSIPGIDPMFGSGEMNWNFGMPGNWSMSGGG</sequence>